<evidence type="ECO:0000313" key="1">
    <source>
        <dbReference type="EMBL" id="KAG5680249.1"/>
    </source>
</evidence>
<keyword evidence="2" id="KW-1185">Reference proteome</keyword>
<name>A0A9J6CDI9_POLVA</name>
<gene>
    <name evidence="1" type="ORF">PVAND_009771</name>
</gene>
<dbReference type="EMBL" id="JADBJN010000001">
    <property type="protein sequence ID" value="KAG5680249.1"/>
    <property type="molecule type" value="Genomic_DNA"/>
</dbReference>
<accession>A0A9J6CDI9</accession>
<sequence>MERSNKYRRFNYSQSVYDEIDESRFQRIQFLSGHSDIVLDRQDFQLCGPNNLNYDKQLLLSPENWHQIIINPNILNGWIHSFVFSIVKSYV</sequence>
<proteinExistence type="predicted"/>
<protein>
    <submittedName>
        <fullName evidence="1">Uncharacterized protein</fullName>
    </submittedName>
</protein>
<evidence type="ECO:0000313" key="2">
    <source>
        <dbReference type="Proteomes" id="UP001107558"/>
    </source>
</evidence>
<organism evidence="1 2">
    <name type="scientific">Polypedilum vanderplanki</name>
    <name type="common">Sleeping chironomid midge</name>
    <dbReference type="NCBI Taxonomy" id="319348"/>
    <lineage>
        <taxon>Eukaryota</taxon>
        <taxon>Metazoa</taxon>
        <taxon>Ecdysozoa</taxon>
        <taxon>Arthropoda</taxon>
        <taxon>Hexapoda</taxon>
        <taxon>Insecta</taxon>
        <taxon>Pterygota</taxon>
        <taxon>Neoptera</taxon>
        <taxon>Endopterygota</taxon>
        <taxon>Diptera</taxon>
        <taxon>Nematocera</taxon>
        <taxon>Chironomoidea</taxon>
        <taxon>Chironomidae</taxon>
        <taxon>Chironominae</taxon>
        <taxon>Polypedilum</taxon>
        <taxon>Polypedilum</taxon>
    </lineage>
</organism>
<dbReference type="AlphaFoldDB" id="A0A9J6CDI9"/>
<dbReference type="Proteomes" id="UP001107558">
    <property type="component" value="Chromosome 1"/>
</dbReference>
<comment type="caution">
    <text evidence="1">The sequence shown here is derived from an EMBL/GenBank/DDBJ whole genome shotgun (WGS) entry which is preliminary data.</text>
</comment>
<reference evidence="1" key="1">
    <citation type="submission" date="2021-03" db="EMBL/GenBank/DDBJ databases">
        <title>Chromosome level genome of the anhydrobiotic midge Polypedilum vanderplanki.</title>
        <authorList>
            <person name="Yoshida Y."/>
            <person name="Kikawada T."/>
            <person name="Gusev O."/>
        </authorList>
    </citation>
    <scope>NUCLEOTIDE SEQUENCE</scope>
    <source>
        <strain evidence="1">NIAS01</strain>
        <tissue evidence="1">Whole body or cell culture</tissue>
    </source>
</reference>